<dbReference type="Proteomes" id="UP000003879">
    <property type="component" value="Unassembled WGS sequence"/>
</dbReference>
<dbReference type="NCBIfam" id="TIGR03026">
    <property type="entry name" value="NDP-sugDHase"/>
    <property type="match status" value="1"/>
</dbReference>
<dbReference type="Pfam" id="PF03720">
    <property type="entry name" value="UDPG_MGDP_dh_C"/>
    <property type="match status" value="1"/>
</dbReference>
<keyword evidence="2" id="KW-0560">Oxidoreductase</keyword>
<dbReference type="GO" id="GO:0016616">
    <property type="term" value="F:oxidoreductase activity, acting on the CH-OH group of donors, NAD or NADP as acceptor"/>
    <property type="evidence" value="ECO:0007669"/>
    <property type="project" value="InterPro"/>
</dbReference>
<proteinExistence type="inferred from homology"/>
<dbReference type="Pfam" id="PF00984">
    <property type="entry name" value="UDPG_MGDP_dh"/>
    <property type="match status" value="1"/>
</dbReference>
<dbReference type="AlphaFoldDB" id="A0A0E2ASM2"/>
<keyword evidence="5" id="KW-0812">Transmembrane</keyword>
<dbReference type="SUPFAM" id="SSF52413">
    <property type="entry name" value="UDP-glucose/GDP-mannose dehydrogenase C-terminal domain"/>
    <property type="match status" value="1"/>
</dbReference>
<protein>
    <submittedName>
        <fullName evidence="7">Nucleotide sugar dehydrogenase</fullName>
    </submittedName>
</protein>
<dbReference type="HOGENOM" id="CLU_023810_3_1_10"/>
<comment type="caution">
    <text evidence="7">The sequence shown here is derived from an EMBL/GenBank/DDBJ whole genome shotgun (WGS) entry which is preliminary data.</text>
</comment>
<sequence length="405" mass="45451">MKKEINIAVIGLGYVGLPLFCLLSKYFPCIGIDKDTVRVTQLKDGVDYRECENQHNIKMALQRSLLTSTYSDLTECNVFFVCIPTGIDENKLPELEPLKNACKSLGKILKRGDIVIFESTVFPGATEELCIPILEKYSMMKVNEDFSVGYSPERINVGDECHRIVSTPKIISASNIESLNVMRNIYSTILDAPVIEASSIKIAETAKMYENVQRDVLIALANEYADFCKSEGININEVTECAASKWNFAKVNPGLVGGHCIGVDTYYLMKRAKDKKQSLNLVQTARHINEAEPKKVATRIKDYAVSINAQRILLLGFSYKANTPDCRNTKVADVYNELKRHCLVVDCFDPLVDTKKVSKDYGISIIHSKEEVQTDYDLVVQLVNHNVFNEMGFADATFIKLKDLL</sequence>
<evidence type="ECO:0000256" key="2">
    <source>
        <dbReference type="ARBA" id="ARBA00023002"/>
    </source>
</evidence>
<dbReference type="InterPro" id="IPR028359">
    <property type="entry name" value="UDP_ManNAc/GlcNAc_DH"/>
</dbReference>
<organism evidence="7 8">
    <name type="scientific">Bacteroides fragilis CL07T12C05</name>
    <dbReference type="NCBI Taxonomy" id="997883"/>
    <lineage>
        <taxon>Bacteria</taxon>
        <taxon>Pseudomonadati</taxon>
        <taxon>Bacteroidota</taxon>
        <taxon>Bacteroidia</taxon>
        <taxon>Bacteroidales</taxon>
        <taxon>Bacteroidaceae</taxon>
        <taxon>Bacteroides</taxon>
    </lineage>
</organism>
<keyword evidence="3" id="KW-0520">NAD</keyword>
<dbReference type="GO" id="GO:0000271">
    <property type="term" value="P:polysaccharide biosynthetic process"/>
    <property type="evidence" value="ECO:0007669"/>
    <property type="project" value="InterPro"/>
</dbReference>
<dbReference type="PIRSF" id="PIRSF000124">
    <property type="entry name" value="UDPglc_GDPman_dh"/>
    <property type="match status" value="1"/>
</dbReference>
<evidence type="ECO:0000313" key="8">
    <source>
        <dbReference type="Proteomes" id="UP000003879"/>
    </source>
</evidence>
<dbReference type="SMART" id="SM00984">
    <property type="entry name" value="UDPG_MGDP_dh_C"/>
    <property type="match status" value="1"/>
</dbReference>
<name>A0A0E2ASM2_BACFG</name>
<evidence type="ECO:0000256" key="1">
    <source>
        <dbReference type="ARBA" id="ARBA00006601"/>
    </source>
</evidence>
<dbReference type="PANTHER" id="PTHR43491">
    <property type="entry name" value="UDP-N-ACETYL-D-MANNOSAMINE DEHYDROGENASE"/>
    <property type="match status" value="1"/>
</dbReference>
<dbReference type="PANTHER" id="PTHR43491:SF2">
    <property type="entry name" value="UDP-N-ACETYL-D-MANNOSAMINE DEHYDROGENASE"/>
    <property type="match status" value="1"/>
</dbReference>
<accession>A0A0E2ASM2</accession>
<dbReference type="InterPro" id="IPR008927">
    <property type="entry name" value="6-PGluconate_DH-like_C_sf"/>
</dbReference>
<keyword evidence="5" id="KW-1133">Transmembrane helix</keyword>
<feature type="domain" description="UDP-glucose/GDP-mannose dehydrogenase C-terminal" evidence="6">
    <location>
        <begin position="313"/>
        <end position="396"/>
    </location>
</feature>
<dbReference type="InterPro" id="IPR001732">
    <property type="entry name" value="UDP-Glc/GDP-Man_DH_N"/>
</dbReference>
<dbReference type="EMBL" id="AGXN01000010">
    <property type="protein sequence ID" value="EIY97176.1"/>
    <property type="molecule type" value="Genomic_DNA"/>
</dbReference>
<evidence type="ECO:0000259" key="6">
    <source>
        <dbReference type="SMART" id="SM00984"/>
    </source>
</evidence>
<evidence type="ECO:0000256" key="4">
    <source>
        <dbReference type="PIRNR" id="PIRNR000124"/>
    </source>
</evidence>
<dbReference type="PIRSF" id="PIRSF500136">
    <property type="entry name" value="UDP_ManNAc_DH"/>
    <property type="match status" value="1"/>
</dbReference>
<dbReference type="Pfam" id="PF03721">
    <property type="entry name" value="UDPG_MGDP_dh_N"/>
    <property type="match status" value="1"/>
</dbReference>
<dbReference type="GO" id="GO:0016628">
    <property type="term" value="F:oxidoreductase activity, acting on the CH-CH group of donors, NAD or NADP as acceptor"/>
    <property type="evidence" value="ECO:0007669"/>
    <property type="project" value="InterPro"/>
</dbReference>
<evidence type="ECO:0000256" key="5">
    <source>
        <dbReference type="SAM" id="Phobius"/>
    </source>
</evidence>
<dbReference type="PATRIC" id="fig|997883.3.peg.1981"/>
<feature type="transmembrane region" description="Helical" evidence="5">
    <location>
        <begin position="7"/>
        <end position="27"/>
    </location>
</feature>
<dbReference type="InterPro" id="IPR036220">
    <property type="entry name" value="UDP-Glc/GDP-Man_DH_C_sf"/>
</dbReference>
<dbReference type="Gene3D" id="3.40.50.720">
    <property type="entry name" value="NAD(P)-binding Rossmann-like Domain"/>
    <property type="match status" value="2"/>
</dbReference>
<keyword evidence="5" id="KW-0472">Membrane</keyword>
<evidence type="ECO:0000256" key="3">
    <source>
        <dbReference type="ARBA" id="ARBA00023027"/>
    </source>
</evidence>
<evidence type="ECO:0000313" key="7">
    <source>
        <dbReference type="EMBL" id="EIY97176.1"/>
    </source>
</evidence>
<dbReference type="InterPro" id="IPR017476">
    <property type="entry name" value="UDP-Glc/GDP-Man"/>
</dbReference>
<dbReference type="SUPFAM" id="SSF51735">
    <property type="entry name" value="NAD(P)-binding Rossmann-fold domains"/>
    <property type="match status" value="1"/>
</dbReference>
<comment type="similarity">
    <text evidence="1 4">Belongs to the UDP-glucose/GDP-mannose dehydrogenase family.</text>
</comment>
<dbReference type="InterPro" id="IPR036291">
    <property type="entry name" value="NAD(P)-bd_dom_sf"/>
</dbReference>
<gene>
    <name evidence="7" type="ORF">HMPREF1056_01889</name>
</gene>
<dbReference type="RefSeq" id="WP_005794751.1">
    <property type="nucleotide sequence ID" value="NZ_JH724215.1"/>
</dbReference>
<dbReference type="GO" id="GO:0051287">
    <property type="term" value="F:NAD binding"/>
    <property type="evidence" value="ECO:0007669"/>
    <property type="project" value="InterPro"/>
</dbReference>
<dbReference type="InterPro" id="IPR014027">
    <property type="entry name" value="UDP-Glc/GDP-Man_DH_C"/>
</dbReference>
<dbReference type="InterPro" id="IPR014026">
    <property type="entry name" value="UDP-Glc/GDP-Man_DH_dimer"/>
</dbReference>
<dbReference type="SUPFAM" id="SSF48179">
    <property type="entry name" value="6-phosphogluconate dehydrogenase C-terminal domain-like"/>
    <property type="match status" value="1"/>
</dbReference>
<reference evidence="7 8" key="1">
    <citation type="submission" date="2012-02" db="EMBL/GenBank/DDBJ databases">
        <title>The Genome Sequence of Bacteroides fragilis CL07T12C05.</title>
        <authorList>
            <consortium name="The Broad Institute Genome Sequencing Platform"/>
            <person name="Earl A."/>
            <person name="Ward D."/>
            <person name="Feldgarden M."/>
            <person name="Gevers D."/>
            <person name="Zitomersky N.L."/>
            <person name="Coyne M.J."/>
            <person name="Comstock L.E."/>
            <person name="Young S.K."/>
            <person name="Zeng Q."/>
            <person name="Gargeya S."/>
            <person name="Fitzgerald M."/>
            <person name="Haas B."/>
            <person name="Abouelleil A."/>
            <person name="Alvarado L."/>
            <person name="Arachchi H.M."/>
            <person name="Berlin A."/>
            <person name="Chapman S.B."/>
            <person name="Gearin G."/>
            <person name="Goldberg J."/>
            <person name="Griggs A."/>
            <person name="Gujja S."/>
            <person name="Hansen M."/>
            <person name="Heiman D."/>
            <person name="Howarth C."/>
            <person name="Larimer J."/>
            <person name="Lui A."/>
            <person name="MacDonald P.J.P."/>
            <person name="McCowen C."/>
            <person name="Montmayeur A."/>
            <person name="Murphy C."/>
            <person name="Neiman D."/>
            <person name="Pearson M."/>
            <person name="Priest M."/>
            <person name="Roberts A."/>
            <person name="Saif S."/>
            <person name="Shea T."/>
            <person name="Sisk P."/>
            <person name="Stolte C."/>
            <person name="Sykes S."/>
            <person name="Wortman J."/>
            <person name="Nusbaum C."/>
            <person name="Birren B."/>
        </authorList>
    </citation>
    <scope>NUCLEOTIDE SEQUENCE [LARGE SCALE GENOMIC DNA]</scope>
    <source>
        <strain evidence="7 8">CL07T12C05</strain>
    </source>
</reference>